<organism evidence="3 4">
    <name type="scientific">Agreia pratensis</name>
    <dbReference type="NCBI Taxonomy" id="150121"/>
    <lineage>
        <taxon>Bacteria</taxon>
        <taxon>Bacillati</taxon>
        <taxon>Actinomycetota</taxon>
        <taxon>Actinomycetes</taxon>
        <taxon>Micrococcales</taxon>
        <taxon>Microbacteriaceae</taxon>
        <taxon>Agreia</taxon>
    </lineage>
</organism>
<accession>A0A1X7JNX4</accession>
<evidence type="ECO:0000313" key="4">
    <source>
        <dbReference type="Proteomes" id="UP000193244"/>
    </source>
</evidence>
<evidence type="ECO:0008006" key="5">
    <source>
        <dbReference type="Google" id="ProtNLM"/>
    </source>
</evidence>
<gene>
    <name evidence="3" type="ORF">SAMN06296010_1623</name>
</gene>
<feature type="chain" id="PRO_5013095493" description="Sortase family protein" evidence="2">
    <location>
        <begin position="22"/>
        <end position="203"/>
    </location>
</feature>
<reference evidence="4" key="1">
    <citation type="submission" date="2017-04" db="EMBL/GenBank/DDBJ databases">
        <authorList>
            <person name="Varghese N."/>
            <person name="Submissions S."/>
        </authorList>
    </citation>
    <scope>NUCLEOTIDE SEQUENCE [LARGE SCALE GENOMIC DNA]</scope>
    <source>
        <strain evidence="4">VKM Ac-2510</strain>
    </source>
</reference>
<keyword evidence="4" id="KW-1185">Reference proteome</keyword>
<proteinExistence type="predicted"/>
<evidence type="ECO:0000256" key="1">
    <source>
        <dbReference type="SAM" id="MobiDB-lite"/>
    </source>
</evidence>
<sequence length="203" mass="20853">MVAASAVVVASGMVVMSAVFLAPHERTSDADSHPTDLAGNAVQFDGSTPNPSASATPSGTGRFQAPSVGLDVPLGSLDVVDNELEPPGFTSAYWVRNLGVAPTDSANGTVFVVMHSLRNGGEGPGNALIDVDDGKARIASGASIVVDDVEYHVVSTETVDKGQISHDQSVWADTPGRLVVITCLQRPDGAPSTDNMVIEATRG</sequence>
<protein>
    <recommendedName>
        <fullName evidence="5">Sortase family protein</fullName>
    </recommendedName>
</protein>
<dbReference type="EMBL" id="FXAY01000002">
    <property type="protein sequence ID" value="SMG29704.1"/>
    <property type="molecule type" value="Genomic_DNA"/>
</dbReference>
<name>A0A1X7JNX4_9MICO</name>
<evidence type="ECO:0000313" key="3">
    <source>
        <dbReference type="EMBL" id="SMG29704.1"/>
    </source>
</evidence>
<feature type="signal peptide" evidence="2">
    <location>
        <begin position="1"/>
        <end position="21"/>
    </location>
</feature>
<dbReference type="CDD" id="cd05829">
    <property type="entry name" value="Sortase_F"/>
    <property type="match status" value="1"/>
</dbReference>
<dbReference type="STRING" id="150121.SAMN06296010_1623"/>
<evidence type="ECO:0000256" key="2">
    <source>
        <dbReference type="SAM" id="SignalP"/>
    </source>
</evidence>
<dbReference type="RefSeq" id="WP_244894681.1">
    <property type="nucleotide sequence ID" value="NZ_FXAY01000002.1"/>
</dbReference>
<dbReference type="AlphaFoldDB" id="A0A1X7JNX4"/>
<keyword evidence="2" id="KW-0732">Signal</keyword>
<feature type="region of interest" description="Disordered" evidence="1">
    <location>
        <begin position="27"/>
        <end position="62"/>
    </location>
</feature>
<dbReference type="InterPro" id="IPR042001">
    <property type="entry name" value="Sortase_F"/>
</dbReference>
<feature type="compositionally biased region" description="Low complexity" evidence="1">
    <location>
        <begin position="46"/>
        <end position="60"/>
    </location>
</feature>
<dbReference type="Proteomes" id="UP000193244">
    <property type="component" value="Unassembled WGS sequence"/>
</dbReference>